<reference evidence="2 3" key="1">
    <citation type="submission" date="2024-04" db="EMBL/GenBank/DDBJ databases">
        <authorList>
            <person name="Fracassetti M."/>
        </authorList>
    </citation>
    <scope>NUCLEOTIDE SEQUENCE [LARGE SCALE GENOMIC DNA]</scope>
</reference>
<evidence type="ECO:0000313" key="2">
    <source>
        <dbReference type="EMBL" id="CAL1371135.1"/>
    </source>
</evidence>
<sequence>MKEVFEITKQLDLKFEKLTENEWRAYVRGKLDKIASRLPPAKHGHGGSSVPVAKPTVNTGGSGQKPNDQVDDAKENGTHGVEQADGVKPTQDPSQEPLQ</sequence>
<evidence type="ECO:0000256" key="1">
    <source>
        <dbReference type="SAM" id="MobiDB-lite"/>
    </source>
</evidence>
<protein>
    <submittedName>
        <fullName evidence="2">Uncharacterized protein</fullName>
    </submittedName>
</protein>
<dbReference type="AlphaFoldDB" id="A0AAV2DB72"/>
<dbReference type="Proteomes" id="UP001497516">
    <property type="component" value="Chromosome 2"/>
</dbReference>
<name>A0AAV2DB72_9ROSI</name>
<gene>
    <name evidence="2" type="ORF">LTRI10_LOCUS13215</name>
</gene>
<dbReference type="EMBL" id="OZ034815">
    <property type="protein sequence ID" value="CAL1371135.1"/>
    <property type="molecule type" value="Genomic_DNA"/>
</dbReference>
<feature type="region of interest" description="Disordered" evidence="1">
    <location>
        <begin position="37"/>
        <end position="99"/>
    </location>
</feature>
<feature type="compositionally biased region" description="Polar residues" evidence="1">
    <location>
        <begin position="56"/>
        <end position="67"/>
    </location>
</feature>
<keyword evidence="3" id="KW-1185">Reference proteome</keyword>
<evidence type="ECO:0000313" key="3">
    <source>
        <dbReference type="Proteomes" id="UP001497516"/>
    </source>
</evidence>
<accession>A0AAV2DB72</accession>
<organism evidence="2 3">
    <name type="scientific">Linum trigynum</name>
    <dbReference type="NCBI Taxonomy" id="586398"/>
    <lineage>
        <taxon>Eukaryota</taxon>
        <taxon>Viridiplantae</taxon>
        <taxon>Streptophyta</taxon>
        <taxon>Embryophyta</taxon>
        <taxon>Tracheophyta</taxon>
        <taxon>Spermatophyta</taxon>
        <taxon>Magnoliopsida</taxon>
        <taxon>eudicotyledons</taxon>
        <taxon>Gunneridae</taxon>
        <taxon>Pentapetalae</taxon>
        <taxon>rosids</taxon>
        <taxon>fabids</taxon>
        <taxon>Malpighiales</taxon>
        <taxon>Linaceae</taxon>
        <taxon>Linum</taxon>
    </lineage>
</organism>
<proteinExistence type="predicted"/>